<sequence>MKKIFLLIGIISFVLMGCQTTSVTTSSSDDCFKTYYDEVRGVSFITHKDLERGYFYNLKDSLSGERENISIYITDKDLVAWADYQGSDWIFINGIVFLDSNGNRLALDYGSRTDSDVKSGALKNVYVREDYGVKIKKSDIEKLEAILNSSKVYVAFLGKKSTGKMELKSKYINAMKLTFEKWKSINE</sequence>
<feature type="signal peptide" evidence="1">
    <location>
        <begin position="1"/>
        <end position="17"/>
    </location>
</feature>
<gene>
    <name evidence="2" type="ORF">SAMN02745149_01039</name>
</gene>
<keyword evidence="3" id="KW-1185">Reference proteome</keyword>
<feature type="chain" id="PRO_5013318417" description="Lipoprotein" evidence="1">
    <location>
        <begin position="18"/>
        <end position="187"/>
    </location>
</feature>
<evidence type="ECO:0000256" key="1">
    <source>
        <dbReference type="SAM" id="SignalP"/>
    </source>
</evidence>
<evidence type="ECO:0008006" key="4">
    <source>
        <dbReference type="Google" id="ProtNLM"/>
    </source>
</evidence>
<name>A0A1T4K8N6_TREPO</name>
<dbReference type="Proteomes" id="UP000190423">
    <property type="component" value="Unassembled WGS sequence"/>
</dbReference>
<dbReference type="STRING" id="261392.SAMN02745149_01039"/>
<dbReference type="RefSeq" id="WP_078932963.1">
    <property type="nucleotide sequence ID" value="NZ_FUWG01000007.1"/>
</dbReference>
<organism evidence="2 3">
    <name type="scientific">Treponema porcinum</name>
    <dbReference type="NCBI Taxonomy" id="261392"/>
    <lineage>
        <taxon>Bacteria</taxon>
        <taxon>Pseudomonadati</taxon>
        <taxon>Spirochaetota</taxon>
        <taxon>Spirochaetia</taxon>
        <taxon>Spirochaetales</taxon>
        <taxon>Treponemataceae</taxon>
        <taxon>Treponema</taxon>
    </lineage>
</organism>
<dbReference type="OrthoDB" id="360755at2"/>
<accession>A0A1T4K8N6</accession>
<proteinExistence type="predicted"/>
<dbReference type="EMBL" id="FUWG01000007">
    <property type="protein sequence ID" value="SJZ38766.1"/>
    <property type="molecule type" value="Genomic_DNA"/>
</dbReference>
<protein>
    <recommendedName>
        <fullName evidence="4">Lipoprotein</fullName>
    </recommendedName>
</protein>
<dbReference type="PROSITE" id="PS51257">
    <property type="entry name" value="PROKAR_LIPOPROTEIN"/>
    <property type="match status" value="1"/>
</dbReference>
<dbReference type="GeneID" id="78316341"/>
<keyword evidence="1" id="KW-0732">Signal</keyword>
<evidence type="ECO:0000313" key="3">
    <source>
        <dbReference type="Proteomes" id="UP000190423"/>
    </source>
</evidence>
<dbReference type="AlphaFoldDB" id="A0A1T4K8N6"/>
<reference evidence="2 3" key="1">
    <citation type="submission" date="2017-02" db="EMBL/GenBank/DDBJ databases">
        <authorList>
            <person name="Peterson S.W."/>
        </authorList>
    </citation>
    <scope>NUCLEOTIDE SEQUENCE [LARGE SCALE GENOMIC DNA]</scope>
    <source>
        <strain evidence="2 3">ATCC BAA-908</strain>
    </source>
</reference>
<evidence type="ECO:0000313" key="2">
    <source>
        <dbReference type="EMBL" id="SJZ38766.1"/>
    </source>
</evidence>